<gene>
    <name evidence="2" type="ORF">SAMN05216192_13621</name>
</gene>
<evidence type="ECO:0000313" key="2">
    <source>
        <dbReference type="EMBL" id="SDK25291.1"/>
    </source>
</evidence>
<evidence type="ECO:0000256" key="1">
    <source>
        <dbReference type="SAM" id="MobiDB-lite"/>
    </source>
</evidence>
<sequence length="93" mass="10592">MQNLCLVCGYGQLYEPPVDERGISSDEICPCCGFHYGLDDDDIRDGMNVYEKWREDWISGGCLWFSEGRKPPEDWNPVRQLQGASGSLSENKK</sequence>
<dbReference type="AlphaFoldDB" id="A0A1G9ADE1"/>
<dbReference type="Proteomes" id="UP000199050">
    <property type="component" value="Unassembled WGS sequence"/>
</dbReference>
<dbReference type="EMBL" id="FNDX01000036">
    <property type="protein sequence ID" value="SDK25291.1"/>
    <property type="molecule type" value="Genomic_DNA"/>
</dbReference>
<name>A0A1G9ADE1_9BACL</name>
<protein>
    <recommendedName>
        <fullName evidence="4">Cysteine-rich CPCC</fullName>
    </recommendedName>
</protein>
<keyword evidence="3" id="KW-1185">Reference proteome</keyword>
<evidence type="ECO:0008006" key="4">
    <source>
        <dbReference type="Google" id="ProtNLM"/>
    </source>
</evidence>
<accession>A0A1G9ADE1</accession>
<dbReference type="OrthoDB" id="1456570at2"/>
<feature type="region of interest" description="Disordered" evidence="1">
    <location>
        <begin position="69"/>
        <end position="93"/>
    </location>
</feature>
<evidence type="ECO:0000313" key="3">
    <source>
        <dbReference type="Proteomes" id="UP000199050"/>
    </source>
</evidence>
<feature type="compositionally biased region" description="Polar residues" evidence="1">
    <location>
        <begin position="82"/>
        <end position="93"/>
    </location>
</feature>
<organism evidence="2 3">
    <name type="scientific">Paenibacillus typhae</name>
    <dbReference type="NCBI Taxonomy" id="1174501"/>
    <lineage>
        <taxon>Bacteria</taxon>
        <taxon>Bacillati</taxon>
        <taxon>Bacillota</taxon>
        <taxon>Bacilli</taxon>
        <taxon>Bacillales</taxon>
        <taxon>Paenibacillaceae</taxon>
        <taxon>Paenibacillus</taxon>
    </lineage>
</organism>
<proteinExistence type="predicted"/>
<reference evidence="3" key="1">
    <citation type="submission" date="2016-10" db="EMBL/GenBank/DDBJ databases">
        <authorList>
            <person name="Varghese N."/>
            <person name="Submissions S."/>
        </authorList>
    </citation>
    <scope>NUCLEOTIDE SEQUENCE [LARGE SCALE GENOMIC DNA]</scope>
    <source>
        <strain evidence="3">CGMCC 1.11012</strain>
    </source>
</reference>
<dbReference type="STRING" id="1174501.SAMN05216192_13621"/>